<dbReference type="InterPro" id="IPR006879">
    <property type="entry name" value="YdjC-like"/>
</dbReference>
<protein>
    <recommendedName>
        <fullName evidence="9">ChbG/HpnK family deacetylase</fullName>
    </recommendedName>
</protein>
<dbReference type="KEGG" id="mri:Mal4_04380"/>
<name>A0A517Z113_9PLAN</name>
<evidence type="ECO:0000256" key="1">
    <source>
        <dbReference type="ARBA" id="ARBA00001946"/>
    </source>
</evidence>
<comment type="cofactor">
    <cofactor evidence="1">
        <name>Mg(2+)</name>
        <dbReference type="ChEBI" id="CHEBI:18420"/>
    </cofactor>
</comment>
<sequence length="313" mass="35022" precursor="true">MQGLFRLTLAAVVAVAGVAAGARAEEAAKKYLIIHSDDAGMCHSVNRATIDALEKGIVSSCSIMMPCPWVTEFAAYARQHPEYDYGLHLTLNSEWKYYRWGPVASKDKVPSLVDKDGYLWDNVAQVAANVRADEVKTELRAQVDRALELGIPVTHLDTHMGALVSRPDLIEVYVRVGVDYDLPVLFLRNINEQVKREYPALAERGEQLRDALEEAGLPTLDGLAQFYGGETHEERRDSYIRTLRNLPPGVSQIIIHCGYDDAELRAVTNSAARRDGDRRIFTDPEILEVLEEEAVELITWKQFRAMRGRAAAK</sequence>
<reference evidence="7 8" key="1">
    <citation type="submission" date="2019-02" db="EMBL/GenBank/DDBJ databases">
        <title>Deep-cultivation of Planctomycetes and their phenomic and genomic characterization uncovers novel biology.</title>
        <authorList>
            <person name="Wiegand S."/>
            <person name="Jogler M."/>
            <person name="Boedeker C."/>
            <person name="Pinto D."/>
            <person name="Vollmers J."/>
            <person name="Rivas-Marin E."/>
            <person name="Kohn T."/>
            <person name="Peeters S.H."/>
            <person name="Heuer A."/>
            <person name="Rast P."/>
            <person name="Oberbeckmann S."/>
            <person name="Bunk B."/>
            <person name="Jeske O."/>
            <person name="Meyerdierks A."/>
            <person name="Storesund J.E."/>
            <person name="Kallscheuer N."/>
            <person name="Luecker S."/>
            <person name="Lage O.M."/>
            <person name="Pohl T."/>
            <person name="Merkel B.J."/>
            <person name="Hornburger P."/>
            <person name="Mueller R.-W."/>
            <person name="Bruemmer F."/>
            <person name="Labrenz M."/>
            <person name="Spormann A.M."/>
            <person name="Op den Camp H."/>
            <person name="Overmann J."/>
            <person name="Amann R."/>
            <person name="Jetten M.S.M."/>
            <person name="Mascher T."/>
            <person name="Medema M.H."/>
            <person name="Devos D.P."/>
            <person name="Kaster A.-K."/>
            <person name="Ovreas L."/>
            <person name="Rohde M."/>
            <person name="Galperin M.Y."/>
            <person name="Jogler C."/>
        </authorList>
    </citation>
    <scope>NUCLEOTIDE SEQUENCE [LARGE SCALE GENOMIC DNA]</scope>
    <source>
        <strain evidence="7 8">Mal4</strain>
    </source>
</reference>
<feature type="signal peptide" evidence="6">
    <location>
        <begin position="1"/>
        <end position="24"/>
    </location>
</feature>
<organism evidence="7 8">
    <name type="scientific">Maioricimonas rarisocia</name>
    <dbReference type="NCBI Taxonomy" id="2528026"/>
    <lineage>
        <taxon>Bacteria</taxon>
        <taxon>Pseudomonadati</taxon>
        <taxon>Planctomycetota</taxon>
        <taxon>Planctomycetia</taxon>
        <taxon>Planctomycetales</taxon>
        <taxon>Planctomycetaceae</taxon>
        <taxon>Maioricimonas</taxon>
    </lineage>
</organism>
<dbReference type="GO" id="GO:0016787">
    <property type="term" value="F:hydrolase activity"/>
    <property type="evidence" value="ECO:0007669"/>
    <property type="project" value="UniProtKB-KW"/>
</dbReference>
<keyword evidence="5" id="KW-0119">Carbohydrate metabolism</keyword>
<dbReference type="PANTHER" id="PTHR31609">
    <property type="entry name" value="YDJC DEACETYLASE FAMILY MEMBER"/>
    <property type="match status" value="1"/>
</dbReference>
<evidence type="ECO:0000256" key="5">
    <source>
        <dbReference type="ARBA" id="ARBA00023277"/>
    </source>
</evidence>
<evidence type="ECO:0000313" key="7">
    <source>
        <dbReference type="EMBL" id="QDU36155.1"/>
    </source>
</evidence>
<dbReference type="AlphaFoldDB" id="A0A517Z113"/>
<dbReference type="PANTHER" id="PTHR31609:SF1">
    <property type="entry name" value="CARBOHYDRATE DEACETYLASE"/>
    <property type="match status" value="1"/>
</dbReference>
<evidence type="ECO:0000256" key="2">
    <source>
        <dbReference type="ARBA" id="ARBA00022723"/>
    </source>
</evidence>
<evidence type="ECO:0008006" key="9">
    <source>
        <dbReference type="Google" id="ProtNLM"/>
    </source>
</evidence>
<feature type="chain" id="PRO_5022178293" description="ChbG/HpnK family deacetylase" evidence="6">
    <location>
        <begin position="25"/>
        <end position="313"/>
    </location>
</feature>
<evidence type="ECO:0000256" key="4">
    <source>
        <dbReference type="ARBA" id="ARBA00022842"/>
    </source>
</evidence>
<dbReference type="GO" id="GO:0046872">
    <property type="term" value="F:metal ion binding"/>
    <property type="evidence" value="ECO:0007669"/>
    <property type="project" value="UniProtKB-KW"/>
</dbReference>
<proteinExistence type="predicted"/>
<dbReference type="Gene3D" id="3.20.20.370">
    <property type="entry name" value="Glycoside hydrolase/deacetylase"/>
    <property type="match status" value="1"/>
</dbReference>
<keyword evidence="6" id="KW-0732">Signal</keyword>
<evidence type="ECO:0000256" key="3">
    <source>
        <dbReference type="ARBA" id="ARBA00022801"/>
    </source>
</evidence>
<keyword evidence="2" id="KW-0479">Metal-binding</keyword>
<dbReference type="OrthoDB" id="9774177at2"/>
<dbReference type="GO" id="GO:0019213">
    <property type="term" value="F:deacetylase activity"/>
    <property type="evidence" value="ECO:0007669"/>
    <property type="project" value="TreeGrafter"/>
</dbReference>
<dbReference type="Pfam" id="PF04794">
    <property type="entry name" value="YdjC"/>
    <property type="match status" value="1"/>
</dbReference>
<evidence type="ECO:0000256" key="6">
    <source>
        <dbReference type="SAM" id="SignalP"/>
    </source>
</evidence>
<keyword evidence="8" id="KW-1185">Reference proteome</keyword>
<gene>
    <name evidence="7" type="ORF">Mal4_04380</name>
</gene>
<dbReference type="CDD" id="cd10802">
    <property type="entry name" value="YdjC_TTHB029_like"/>
    <property type="match status" value="1"/>
</dbReference>
<keyword evidence="4" id="KW-0460">Magnesium</keyword>
<keyword evidence="3" id="KW-0378">Hydrolase</keyword>
<dbReference type="GO" id="GO:0005975">
    <property type="term" value="P:carbohydrate metabolic process"/>
    <property type="evidence" value="ECO:0007669"/>
    <property type="project" value="InterPro"/>
</dbReference>
<dbReference type="InterPro" id="IPR011330">
    <property type="entry name" value="Glyco_hydro/deAcase_b/a-brl"/>
</dbReference>
<dbReference type="SUPFAM" id="SSF88713">
    <property type="entry name" value="Glycoside hydrolase/deacetylase"/>
    <property type="match status" value="1"/>
</dbReference>
<dbReference type="Proteomes" id="UP000320496">
    <property type="component" value="Chromosome"/>
</dbReference>
<accession>A0A517Z113</accession>
<evidence type="ECO:0000313" key="8">
    <source>
        <dbReference type="Proteomes" id="UP000320496"/>
    </source>
</evidence>
<dbReference type="EMBL" id="CP036275">
    <property type="protein sequence ID" value="QDU36155.1"/>
    <property type="molecule type" value="Genomic_DNA"/>
</dbReference>